<evidence type="ECO:0000313" key="2">
    <source>
        <dbReference type="Proteomes" id="UP000826212"/>
    </source>
</evidence>
<dbReference type="EMBL" id="CP081303">
    <property type="protein sequence ID" value="QZE12731.1"/>
    <property type="molecule type" value="Genomic_DNA"/>
</dbReference>
<sequence>MKSYYINHQNQKDGAHEVHTADCPFLPGSIDRRYIGAYKSVDMALDSARVEYMDVNCCSYCCKSEADAAIA</sequence>
<proteinExistence type="predicted"/>
<gene>
    <name evidence="1" type="ORF">K4L44_09025</name>
</gene>
<organism evidence="1 2">
    <name type="scientific">Halosquirtibacter laminarini</name>
    <dbReference type="NCBI Taxonomy" id="3374600"/>
    <lineage>
        <taxon>Bacteria</taxon>
        <taxon>Pseudomonadati</taxon>
        <taxon>Bacteroidota</taxon>
        <taxon>Bacteroidia</taxon>
        <taxon>Marinilabiliales</taxon>
        <taxon>Prolixibacteraceae</taxon>
        <taxon>Halosquirtibacter</taxon>
    </lineage>
</organism>
<accession>A0AC61NBA1</accession>
<keyword evidence="2" id="KW-1185">Reference proteome</keyword>
<evidence type="ECO:0000313" key="1">
    <source>
        <dbReference type="EMBL" id="QZE12731.1"/>
    </source>
</evidence>
<reference evidence="1" key="1">
    <citation type="submission" date="2021-08" db="EMBL/GenBank/DDBJ databases">
        <title>Novel anaerobic bacterium isolated from sea squirt in East Sea, Republic of Korea.</title>
        <authorList>
            <person name="Nguyen T.H."/>
            <person name="Li Z."/>
            <person name="Lee Y.-J."/>
            <person name="Ko J."/>
            <person name="Kim S.-G."/>
        </authorList>
    </citation>
    <scope>NUCLEOTIDE SEQUENCE</scope>
    <source>
        <strain evidence="1">KCTC 25031</strain>
    </source>
</reference>
<protein>
    <submittedName>
        <fullName evidence="1">Uncharacterized protein</fullName>
    </submittedName>
</protein>
<name>A0AC61NBA1_9BACT</name>
<dbReference type="Proteomes" id="UP000826212">
    <property type="component" value="Chromosome"/>
</dbReference>